<feature type="compositionally biased region" description="Polar residues" evidence="1">
    <location>
        <begin position="41"/>
        <end position="50"/>
    </location>
</feature>
<comment type="caution">
    <text evidence="2">The sequence shown here is derived from an EMBL/GenBank/DDBJ whole genome shotgun (WGS) entry which is preliminary data.</text>
</comment>
<dbReference type="Proteomes" id="UP000075420">
    <property type="component" value="Unassembled WGS sequence"/>
</dbReference>
<proteinExistence type="predicted"/>
<sequence length="96" mass="10326">MLQPSVSLVLLFVTVTLAQYPVPQSAGSEIWASIVPSGLSNPERNESFCSSPGAPGLQASRKHAKEAEKLPSKRVVRIKVLQVSSTESQVPLKIDK</sequence>
<reference evidence="2 3" key="1">
    <citation type="submission" date="2014-02" db="EMBL/GenBank/DDBJ databases">
        <title>The small core and large imbalanced accessory genome model reveals a collaborative survival strategy of Sorangium cellulosum strains in nature.</title>
        <authorList>
            <person name="Han K."/>
            <person name="Peng R."/>
            <person name="Blom J."/>
            <person name="Li Y.-Z."/>
        </authorList>
    </citation>
    <scope>NUCLEOTIDE SEQUENCE [LARGE SCALE GENOMIC DNA]</scope>
    <source>
        <strain evidence="2 3">So0157-25</strain>
    </source>
</reference>
<protein>
    <submittedName>
        <fullName evidence="2">Uncharacterized protein</fullName>
    </submittedName>
</protein>
<evidence type="ECO:0000256" key="1">
    <source>
        <dbReference type="SAM" id="MobiDB-lite"/>
    </source>
</evidence>
<feature type="region of interest" description="Disordered" evidence="1">
    <location>
        <begin position="41"/>
        <end position="67"/>
    </location>
</feature>
<dbReference type="EMBL" id="JELY01000302">
    <property type="protein sequence ID" value="KYF59784.1"/>
    <property type="molecule type" value="Genomic_DNA"/>
</dbReference>
<evidence type="ECO:0000313" key="3">
    <source>
        <dbReference type="Proteomes" id="UP000075420"/>
    </source>
</evidence>
<dbReference type="AlphaFoldDB" id="A0A150PVR9"/>
<organism evidence="2 3">
    <name type="scientific">Sorangium cellulosum</name>
    <name type="common">Polyangium cellulosum</name>
    <dbReference type="NCBI Taxonomy" id="56"/>
    <lineage>
        <taxon>Bacteria</taxon>
        <taxon>Pseudomonadati</taxon>
        <taxon>Myxococcota</taxon>
        <taxon>Polyangia</taxon>
        <taxon>Polyangiales</taxon>
        <taxon>Polyangiaceae</taxon>
        <taxon>Sorangium</taxon>
    </lineage>
</organism>
<name>A0A150PVR9_SORCE</name>
<gene>
    <name evidence="2" type="ORF">BE08_15130</name>
</gene>
<accession>A0A150PVR9</accession>
<evidence type="ECO:0000313" key="2">
    <source>
        <dbReference type="EMBL" id="KYF59784.1"/>
    </source>
</evidence>